<name>A0ACB6R793_9PLEO</name>
<proteinExistence type="predicted"/>
<sequence>MIEDLQVNRVQDLGRLVLPVVAHWDWGFFPCVFIRYLPFALIMVSPIMELVIFRVARHINRYNELEFSISQDYLSSRRNMAIPSFTTLAISYVNVGVRLEEAGEGSDSHKRSALEASLSKKSDMFSSQIQLLILAHSAASFNMLDVIYLLDGMNPSVDEYYRIKFSLVFVLHGLNQKQPNSLIQLNGIHLRGD</sequence>
<organism evidence="1 2">
    <name type="scientific">Lindgomyces ingoldianus</name>
    <dbReference type="NCBI Taxonomy" id="673940"/>
    <lineage>
        <taxon>Eukaryota</taxon>
        <taxon>Fungi</taxon>
        <taxon>Dikarya</taxon>
        <taxon>Ascomycota</taxon>
        <taxon>Pezizomycotina</taxon>
        <taxon>Dothideomycetes</taxon>
        <taxon>Pleosporomycetidae</taxon>
        <taxon>Pleosporales</taxon>
        <taxon>Lindgomycetaceae</taxon>
        <taxon>Lindgomyces</taxon>
    </lineage>
</organism>
<evidence type="ECO:0000313" key="2">
    <source>
        <dbReference type="Proteomes" id="UP000799755"/>
    </source>
</evidence>
<keyword evidence="2" id="KW-1185">Reference proteome</keyword>
<evidence type="ECO:0000313" key="1">
    <source>
        <dbReference type="EMBL" id="KAF2475174.1"/>
    </source>
</evidence>
<accession>A0ACB6R793</accession>
<gene>
    <name evidence="1" type="ORF">BDR25DRAFT_350582</name>
</gene>
<dbReference type="EMBL" id="MU003496">
    <property type="protein sequence ID" value="KAF2475174.1"/>
    <property type="molecule type" value="Genomic_DNA"/>
</dbReference>
<comment type="caution">
    <text evidence="1">The sequence shown here is derived from an EMBL/GenBank/DDBJ whole genome shotgun (WGS) entry which is preliminary data.</text>
</comment>
<dbReference type="Proteomes" id="UP000799755">
    <property type="component" value="Unassembled WGS sequence"/>
</dbReference>
<reference evidence="1" key="1">
    <citation type="journal article" date="2020" name="Stud. Mycol.">
        <title>101 Dothideomycetes genomes: a test case for predicting lifestyles and emergence of pathogens.</title>
        <authorList>
            <person name="Haridas S."/>
            <person name="Albert R."/>
            <person name="Binder M."/>
            <person name="Bloem J."/>
            <person name="Labutti K."/>
            <person name="Salamov A."/>
            <person name="Andreopoulos B."/>
            <person name="Baker S."/>
            <person name="Barry K."/>
            <person name="Bills G."/>
            <person name="Bluhm B."/>
            <person name="Cannon C."/>
            <person name="Castanera R."/>
            <person name="Culley D."/>
            <person name="Daum C."/>
            <person name="Ezra D."/>
            <person name="Gonzalez J."/>
            <person name="Henrissat B."/>
            <person name="Kuo A."/>
            <person name="Liang C."/>
            <person name="Lipzen A."/>
            <person name="Lutzoni F."/>
            <person name="Magnuson J."/>
            <person name="Mondo S."/>
            <person name="Nolan M."/>
            <person name="Ohm R."/>
            <person name="Pangilinan J."/>
            <person name="Park H.-J."/>
            <person name="Ramirez L."/>
            <person name="Alfaro M."/>
            <person name="Sun H."/>
            <person name="Tritt A."/>
            <person name="Yoshinaga Y."/>
            <person name="Zwiers L.-H."/>
            <person name="Turgeon B."/>
            <person name="Goodwin S."/>
            <person name="Spatafora J."/>
            <person name="Crous P."/>
            <person name="Grigoriev I."/>
        </authorList>
    </citation>
    <scope>NUCLEOTIDE SEQUENCE</scope>
    <source>
        <strain evidence="1">ATCC 200398</strain>
    </source>
</reference>
<protein>
    <submittedName>
        <fullName evidence="1">Uncharacterized protein</fullName>
    </submittedName>
</protein>